<evidence type="ECO:0000313" key="3">
    <source>
        <dbReference type="EMBL" id="KAG7294560.1"/>
    </source>
</evidence>
<dbReference type="GO" id="GO:0046856">
    <property type="term" value="P:phosphatidylinositol dephosphorylation"/>
    <property type="evidence" value="ECO:0007669"/>
    <property type="project" value="InterPro"/>
</dbReference>
<dbReference type="GO" id="GO:0005737">
    <property type="term" value="C:cytoplasm"/>
    <property type="evidence" value="ECO:0007669"/>
    <property type="project" value="TreeGrafter"/>
</dbReference>
<reference evidence="3" key="1">
    <citation type="submission" date="2023-02" db="EMBL/GenBank/DDBJ databases">
        <authorList>
            <person name="Palmer J.M."/>
        </authorList>
    </citation>
    <scope>NUCLEOTIDE SEQUENCE</scope>
    <source>
        <strain evidence="3">FW57</strain>
    </source>
</reference>
<dbReference type="SUPFAM" id="SSF56219">
    <property type="entry name" value="DNase I-like"/>
    <property type="match status" value="1"/>
</dbReference>
<dbReference type="SMART" id="SM00915">
    <property type="entry name" value="Jacalin"/>
    <property type="match status" value="1"/>
</dbReference>
<dbReference type="InterPro" id="IPR036691">
    <property type="entry name" value="Endo/exonu/phosph_ase_sf"/>
</dbReference>
<dbReference type="InterPro" id="IPR000300">
    <property type="entry name" value="IPPc"/>
</dbReference>
<dbReference type="CDD" id="cd09615">
    <property type="entry name" value="Jacalin_EEP"/>
    <property type="match status" value="1"/>
</dbReference>
<gene>
    <name evidence="3" type="ORF">NEMBOFW57_004635</name>
</gene>
<organism evidence="3 4">
    <name type="scientific">Staphylotrichum longicolle</name>
    <dbReference type="NCBI Taxonomy" id="669026"/>
    <lineage>
        <taxon>Eukaryota</taxon>
        <taxon>Fungi</taxon>
        <taxon>Dikarya</taxon>
        <taxon>Ascomycota</taxon>
        <taxon>Pezizomycotina</taxon>
        <taxon>Sordariomycetes</taxon>
        <taxon>Sordariomycetidae</taxon>
        <taxon>Sordariales</taxon>
        <taxon>Chaetomiaceae</taxon>
        <taxon>Staphylotrichum</taxon>
    </lineage>
</organism>
<dbReference type="GO" id="GO:0016791">
    <property type="term" value="F:phosphatase activity"/>
    <property type="evidence" value="ECO:0007669"/>
    <property type="project" value="InterPro"/>
</dbReference>
<dbReference type="EMBL" id="JAHCVI010000001">
    <property type="protein sequence ID" value="KAG7294560.1"/>
    <property type="molecule type" value="Genomic_DNA"/>
</dbReference>
<dbReference type="PANTHER" id="PTHR16320">
    <property type="entry name" value="SPHINGOMYELINASE FAMILY MEMBER"/>
    <property type="match status" value="1"/>
</dbReference>
<dbReference type="Pfam" id="PF22669">
    <property type="entry name" value="Exo_endo_phos2"/>
    <property type="match status" value="1"/>
</dbReference>
<evidence type="ECO:0000259" key="2">
    <source>
        <dbReference type="SMART" id="SM00915"/>
    </source>
</evidence>
<evidence type="ECO:0000256" key="1">
    <source>
        <dbReference type="SAM" id="SignalP"/>
    </source>
</evidence>
<feature type="signal peptide" evidence="1">
    <location>
        <begin position="1"/>
        <end position="22"/>
    </location>
</feature>
<evidence type="ECO:0000313" key="4">
    <source>
        <dbReference type="Proteomes" id="UP001197093"/>
    </source>
</evidence>
<feature type="domain" description="Jacalin-type lectin" evidence="2">
    <location>
        <begin position="330"/>
        <end position="460"/>
    </location>
</feature>
<keyword evidence="4" id="KW-1185">Reference proteome</keyword>
<dbReference type="PANTHER" id="PTHR16320:SF1">
    <property type="entry name" value="SPHINGOMYELINASE DDB_G0288017"/>
    <property type="match status" value="1"/>
</dbReference>
<dbReference type="Proteomes" id="UP001197093">
    <property type="component" value="Unassembled WGS sequence"/>
</dbReference>
<sequence>MKLSRGLSTAFAVVQLLDRALAAATSGTFSILSMNVAGLPAILNSNDVPGDKTTNAATIGSQFAEYNYDVIHVQEDFNYHAHIYRTDTHPHRTPTSGGVPFGSGLNTLSTLPFLDFRRTKWARCSDASEFDCLTPKGFTFMRVALSLPPNVSVSISDNTTAVYADFYNLHTDAGTEAGDLTARNDNVNQVAAHIAQWSRGNAVVVYGDVNSRYTRAGDTAIRGLLAGEDDAAGPGLKDVWVELARGGVLPTAEDACGNPARDSQCETVDKVFYRSSPLVRLQAEQFRYDTARFLQADGNVLSDHNPVFVQFAWEAGPGLRQSGFFGGVAGTWFSDVPVLAGLSKPKAGVLTFRGGSRLDSVAVTLTEGTRLRHGGTGGTEVSLSLGADEYWTEAQLCRGEKNGKPRNFYIRAATSSGRTLAAGTATADCATFTAPDGWQIVGFVGQDGDEMDQLAFVYAPR</sequence>
<accession>A0AAD4F8F0</accession>
<comment type="caution">
    <text evidence="3">The sequence shown here is derived from an EMBL/GenBank/DDBJ whole genome shotgun (WGS) entry which is preliminary data.</text>
</comment>
<dbReference type="SUPFAM" id="SSF51101">
    <property type="entry name" value="Mannose-binding lectins"/>
    <property type="match status" value="1"/>
</dbReference>
<keyword evidence="1" id="KW-0732">Signal</keyword>
<dbReference type="AlphaFoldDB" id="A0AAD4F8F0"/>
<dbReference type="InterPro" id="IPR038772">
    <property type="entry name" value="Sph/SMPD2-like"/>
</dbReference>
<dbReference type="GO" id="GO:0004767">
    <property type="term" value="F:sphingomyelin phosphodiesterase activity"/>
    <property type="evidence" value="ECO:0007669"/>
    <property type="project" value="InterPro"/>
</dbReference>
<dbReference type="InterPro" id="IPR036404">
    <property type="entry name" value="Jacalin-like_lectin_dom_sf"/>
</dbReference>
<proteinExistence type="predicted"/>
<dbReference type="Gene3D" id="3.60.10.10">
    <property type="entry name" value="Endonuclease/exonuclease/phosphatase"/>
    <property type="match status" value="1"/>
</dbReference>
<name>A0AAD4F8F0_9PEZI</name>
<protein>
    <recommendedName>
        <fullName evidence="2">Jacalin-type lectin domain-containing protein</fullName>
    </recommendedName>
</protein>
<dbReference type="InterPro" id="IPR001229">
    <property type="entry name" value="Jacalin-like_lectin_dom"/>
</dbReference>
<feature type="chain" id="PRO_5042166607" description="Jacalin-type lectin domain-containing protein" evidence="1">
    <location>
        <begin position="23"/>
        <end position="461"/>
    </location>
</feature>
<dbReference type="Gene3D" id="2.100.10.30">
    <property type="entry name" value="Jacalin-like lectin domain"/>
    <property type="match status" value="1"/>
</dbReference>
<dbReference type="Pfam" id="PF01419">
    <property type="entry name" value="Jacalin"/>
    <property type="match status" value="1"/>
</dbReference>